<sequence>MPGAAWEMAATARRARALAAGHVADSRAGTSPAGAARAHLCRALAATGSSTGGRISTERGAAVAQVEVVTLTRTEMQSGSAAPQPTPNSLPPLPVPTQPAKAMATQAELEAAVAALADKKRRLREAFDRLVACSPVPVPFRWEDLDAHLASIAASFGFRHLDSTHADAIAGAAAAAADARGPTTAAHHVHHLDKEGQDRERRVWRGASEEGQGSSNAEEAEEVWNASSHQERGEEDGKVREASSARPDREANEAGSILGVETVPIDAAPEQLDDEKDEDAMGALVASPHQRDDDIEMLEEEEEEAVNANADRERREDEAEEGEWLQHPHDAGGGETSALTRAVAAACANMDPSALVDALCLSGRSSLRSFLPALLGAPDPHALLVRAVGGFLDLASAGPGRDASEWWANCVALIECAPRLAAPSADALAQAKRLAGHWKEMVVAGPAGAGGRDIGGMAGWGLLTFIVSYNIVPEFDADEIVRLFDNIAPQVKDNYVELCKRLGLIGKMTDSINHFIENGQPLDAIRLAHTFSLTDKYPPLTIMNDYIENAKKTAEDILSKESYTLESLNQAMAKKVDALIFSWSAIDGCDIDSVQRKSIKEEITQLLHKYANKQQNLAGVSASISSSHQHQNFQEEYQQRPQMRLVEQQKQQRNPHGLQPKPGEKQHQQQKPQETQHRHIQNQQEPPEREMWQNRKRRGQNKKHRKRKQRRQKLQQQNKRPRLPPYVRPGINNNQHEEPFSGIRRAPFAACTTPIPRYFWSCDDRSQHHVPVFRR</sequence>
<feature type="region of interest" description="Disordered" evidence="5">
    <location>
        <begin position="180"/>
        <end position="264"/>
    </location>
</feature>
<proteinExistence type="inferred from homology"/>
<dbReference type="GO" id="GO:0030154">
    <property type="term" value="P:cell differentiation"/>
    <property type="evidence" value="ECO:0007669"/>
    <property type="project" value="UniProtKB-KW"/>
</dbReference>
<name>A0A811N0C0_9POAL</name>
<comment type="similarity">
    <text evidence="1 4">Belongs to the Frigida family.</text>
</comment>
<gene>
    <name evidence="6" type="ORF">NCGR_LOCUS9055</name>
</gene>
<keyword evidence="4" id="KW-0217">Developmental protein</keyword>
<evidence type="ECO:0000256" key="1">
    <source>
        <dbReference type="ARBA" id="ARBA00008956"/>
    </source>
</evidence>
<dbReference type="EMBL" id="CAJGYO010000002">
    <property type="protein sequence ID" value="CAD6213537.1"/>
    <property type="molecule type" value="Genomic_DNA"/>
</dbReference>
<evidence type="ECO:0000313" key="7">
    <source>
        <dbReference type="Proteomes" id="UP000604825"/>
    </source>
</evidence>
<protein>
    <recommendedName>
        <fullName evidence="4">FRIGIDA-like protein</fullName>
    </recommendedName>
</protein>
<feature type="region of interest" description="Disordered" evidence="5">
    <location>
        <begin position="646"/>
        <end position="739"/>
    </location>
</feature>
<reference evidence="6" key="1">
    <citation type="submission" date="2020-10" db="EMBL/GenBank/DDBJ databases">
        <authorList>
            <person name="Han B."/>
            <person name="Lu T."/>
            <person name="Zhao Q."/>
            <person name="Huang X."/>
            <person name="Zhao Y."/>
        </authorList>
    </citation>
    <scope>NUCLEOTIDE SEQUENCE</scope>
</reference>
<evidence type="ECO:0000256" key="4">
    <source>
        <dbReference type="RuleBase" id="RU364012"/>
    </source>
</evidence>
<feature type="compositionally biased region" description="Basic residues" evidence="5">
    <location>
        <begin position="694"/>
        <end position="713"/>
    </location>
</feature>
<keyword evidence="2 4" id="KW-0221">Differentiation</keyword>
<feature type="region of interest" description="Disordered" evidence="5">
    <location>
        <begin position="299"/>
        <end position="335"/>
    </location>
</feature>
<feature type="compositionally biased region" description="Basic and acidic residues" evidence="5">
    <location>
        <begin position="192"/>
        <end position="203"/>
    </location>
</feature>
<keyword evidence="3 4" id="KW-0287">Flowering</keyword>
<feature type="compositionally biased region" description="Basic and acidic residues" evidence="5">
    <location>
        <begin position="229"/>
        <end position="252"/>
    </location>
</feature>
<dbReference type="PANTHER" id="PTHR31791:SF9">
    <property type="entry name" value="FRIGIDA-LIKE PROTEIN"/>
    <property type="match status" value="1"/>
</dbReference>
<dbReference type="GO" id="GO:0009908">
    <property type="term" value="P:flower development"/>
    <property type="evidence" value="ECO:0007669"/>
    <property type="project" value="UniProtKB-KW"/>
</dbReference>
<dbReference type="Proteomes" id="UP000604825">
    <property type="component" value="Unassembled WGS sequence"/>
</dbReference>
<evidence type="ECO:0000256" key="2">
    <source>
        <dbReference type="ARBA" id="ARBA00022782"/>
    </source>
</evidence>
<dbReference type="OrthoDB" id="1166059at2759"/>
<dbReference type="PANTHER" id="PTHR31791">
    <property type="entry name" value="FRIGIDA-LIKE PROTEIN 3-RELATED"/>
    <property type="match status" value="1"/>
</dbReference>
<dbReference type="InterPro" id="IPR012474">
    <property type="entry name" value="Frigida"/>
</dbReference>
<evidence type="ECO:0000256" key="5">
    <source>
        <dbReference type="SAM" id="MobiDB-lite"/>
    </source>
</evidence>
<keyword evidence="7" id="KW-1185">Reference proteome</keyword>
<organism evidence="6 7">
    <name type="scientific">Miscanthus lutarioriparius</name>
    <dbReference type="NCBI Taxonomy" id="422564"/>
    <lineage>
        <taxon>Eukaryota</taxon>
        <taxon>Viridiplantae</taxon>
        <taxon>Streptophyta</taxon>
        <taxon>Embryophyta</taxon>
        <taxon>Tracheophyta</taxon>
        <taxon>Spermatophyta</taxon>
        <taxon>Magnoliopsida</taxon>
        <taxon>Liliopsida</taxon>
        <taxon>Poales</taxon>
        <taxon>Poaceae</taxon>
        <taxon>PACMAD clade</taxon>
        <taxon>Panicoideae</taxon>
        <taxon>Andropogonodae</taxon>
        <taxon>Andropogoneae</taxon>
        <taxon>Saccharinae</taxon>
        <taxon>Miscanthus</taxon>
    </lineage>
</organism>
<comment type="caution">
    <text evidence="6">The sequence shown here is derived from an EMBL/GenBank/DDBJ whole genome shotgun (WGS) entry which is preliminary data.</text>
</comment>
<dbReference type="Pfam" id="PF07899">
    <property type="entry name" value="Frigida"/>
    <property type="match status" value="1"/>
</dbReference>
<accession>A0A811N0C0</accession>
<dbReference type="AlphaFoldDB" id="A0A811N0C0"/>
<evidence type="ECO:0000256" key="3">
    <source>
        <dbReference type="ARBA" id="ARBA00023089"/>
    </source>
</evidence>
<evidence type="ECO:0000313" key="6">
    <source>
        <dbReference type="EMBL" id="CAD6213537.1"/>
    </source>
</evidence>